<accession>M7NA74</accession>
<dbReference type="PANTHER" id="PTHR46438">
    <property type="entry name" value="ALPHA/BETA-HYDROLASES SUPERFAMILY PROTEIN"/>
    <property type="match status" value="1"/>
</dbReference>
<dbReference type="InterPro" id="IPR029058">
    <property type="entry name" value="AB_hydrolase_fold"/>
</dbReference>
<dbReference type="OrthoDB" id="9780932at2"/>
<dbReference type="Proteomes" id="UP000012024">
    <property type="component" value="Unassembled WGS sequence"/>
</dbReference>
<evidence type="ECO:0000313" key="2">
    <source>
        <dbReference type="EMBL" id="EMQ95368.1"/>
    </source>
</evidence>
<organism evidence="2 3">
    <name type="scientific">Xanthomarina gelatinilytica</name>
    <dbReference type="NCBI Taxonomy" id="1137281"/>
    <lineage>
        <taxon>Bacteria</taxon>
        <taxon>Pseudomonadati</taxon>
        <taxon>Bacteroidota</taxon>
        <taxon>Flavobacteriia</taxon>
        <taxon>Flavobacteriales</taxon>
        <taxon>Flavobacteriaceae</taxon>
        <taxon>Xanthomarina</taxon>
    </lineage>
</organism>
<dbReference type="InterPro" id="IPR000073">
    <property type="entry name" value="AB_hydrolase_1"/>
</dbReference>
<name>M7NA74_9FLAO</name>
<proteinExistence type="predicted"/>
<gene>
    <name evidence="2" type="ORF">D778_02670</name>
</gene>
<dbReference type="RefSeq" id="WP_007648789.1">
    <property type="nucleotide sequence ID" value="NZ_ANLA01000008.1"/>
</dbReference>
<dbReference type="SUPFAM" id="SSF53474">
    <property type="entry name" value="alpha/beta-Hydrolases"/>
    <property type="match status" value="1"/>
</dbReference>
<feature type="domain" description="AB hydrolase-1" evidence="1">
    <location>
        <begin position="52"/>
        <end position="145"/>
    </location>
</feature>
<evidence type="ECO:0000259" key="1">
    <source>
        <dbReference type="Pfam" id="PF00561"/>
    </source>
</evidence>
<dbReference type="GeneID" id="98641154"/>
<keyword evidence="3" id="KW-1185">Reference proteome</keyword>
<comment type="caution">
    <text evidence="2">The sequence shown here is derived from an EMBL/GenBank/DDBJ whole genome shotgun (WGS) entry which is preliminary data.</text>
</comment>
<dbReference type="PANTHER" id="PTHR46438:SF11">
    <property type="entry name" value="LIPASE-RELATED"/>
    <property type="match status" value="1"/>
</dbReference>
<dbReference type="EMBL" id="ANLA01000008">
    <property type="protein sequence ID" value="EMQ95368.1"/>
    <property type="molecule type" value="Genomic_DNA"/>
</dbReference>
<dbReference type="Pfam" id="PF00561">
    <property type="entry name" value="Abhydrolase_1"/>
    <property type="match status" value="1"/>
</dbReference>
<protein>
    <submittedName>
        <fullName evidence="2">Carboxylesterase NA</fullName>
    </submittedName>
</protein>
<dbReference type="eggNOG" id="COG2267">
    <property type="taxonomic scope" value="Bacteria"/>
</dbReference>
<reference evidence="2 3" key="1">
    <citation type="submission" date="2012-12" db="EMBL/GenBank/DDBJ databases">
        <title>Genome assembly of Formosa sp. AK20.</title>
        <authorList>
            <person name="Kumar R."/>
            <person name="Khatri I."/>
            <person name="Vaidya B."/>
            <person name="Subramanian S."/>
            <person name="Pinnaka A."/>
        </authorList>
    </citation>
    <scope>NUCLEOTIDE SEQUENCE [LARGE SCALE GENOMIC DNA]</scope>
    <source>
        <strain evidence="2 3">AK20</strain>
    </source>
</reference>
<dbReference type="PATRIC" id="fig|1137281.3.peg.1259"/>
<sequence length="291" mass="33579">MQSFFINQESKKAIIDLYYKKLQSLNLDFEFLTVETSFGDANIIITGNANNPPLVLVHGENSCAPIAIEKLKELEEKFRIYAIDILGQPNLSEEVILNPKTDDYGKWMYEILSRLQIYKAYFVGISLGGFIGLKSLIYNQNRIFQAFLIHPAGIVNGNRFEVFVKAYLPFTSFKIQKKTICLKQFMKNTYTNEDAFTLKFLSKLFLTYRTKRLSIPLMTTQEAQIITIPLNIIAAKDDYLFPGEKLLNRAQKLFPSLKKTILLENSKHFPSKDDYDRIKELILETLITSKK</sequence>
<evidence type="ECO:0000313" key="3">
    <source>
        <dbReference type="Proteomes" id="UP000012024"/>
    </source>
</evidence>
<dbReference type="Gene3D" id="3.40.50.1820">
    <property type="entry name" value="alpha/beta hydrolase"/>
    <property type="match status" value="1"/>
</dbReference>
<dbReference type="AlphaFoldDB" id="M7NA74"/>